<evidence type="ECO:0000313" key="2">
    <source>
        <dbReference type="Proteomes" id="UP001066276"/>
    </source>
</evidence>
<dbReference type="EMBL" id="JANPWB010000010">
    <property type="protein sequence ID" value="KAJ1137229.1"/>
    <property type="molecule type" value="Genomic_DNA"/>
</dbReference>
<dbReference type="Proteomes" id="UP001066276">
    <property type="component" value="Chromosome 6"/>
</dbReference>
<comment type="caution">
    <text evidence="1">The sequence shown here is derived from an EMBL/GenBank/DDBJ whole genome shotgun (WGS) entry which is preliminary data.</text>
</comment>
<proteinExistence type="predicted"/>
<name>A0AAV7QCA1_PLEWA</name>
<evidence type="ECO:0008006" key="3">
    <source>
        <dbReference type="Google" id="ProtNLM"/>
    </source>
</evidence>
<sequence length="683" mass="76804">MDSLAMDSLQEESAGEVTQLPDCWNTKQWSYFKDENPWLYLNSGHVGCFVCKEVKAAGGSVHGMRISSEWAEGKVGPSGTKKSFRQKQIRKKISEHKASGAHLVAEEICKTLQNRTVEEAVQQSNATRLDSTCRVFITAYYLAKNNCPFTDYPNLIKLLEMSGSAMGRVLHSNVTAAEIVRHIAVEMQQKLVCYIKDHKTKITVIVDENTNILNKPALIIYLRGAFGDQSKPVTVFFGLVELQEINSLATKMALLQYFENVGISMSLLNEIWIAVCSDGPAIVFSKEVIDLLRSDFPNIALSWHCLAHRLELVVADVIDYVAGINHFKIFMDSLYATYSMSPRNARQLEMAANELVIQLQKIGKMLDTRWVASSYGTVRAVWHCFPALCKHFEDASKDPSRPTRDRGKYEGLLNKLTSCSFIKELGLMCDALEQLNDLSELLQRLDMTIVNAHRCLLNQVHRFTAMKDTPGKFATIAQRAAEEGQFMNIQISKERINFSSLNPRQFYESLSVMLNERCRVGSDAELIESFSVLDQENLLVGGKHILYGEVEVGLLCSTFHLPLRETIDAYRCFKDSGGKKCPEALMELVVCMKTLPANSADCERGLGAMNLIVSPTRSSHSATVCSCLWLNLNGPPLNAFEPLSYVESWLAKGRRSAEERHCEKPHQKKDDEEHLKAFWEILS</sequence>
<organism evidence="1 2">
    <name type="scientific">Pleurodeles waltl</name>
    <name type="common">Iberian ribbed newt</name>
    <dbReference type="NCBI Taxonomy" id="8319"/>
    <lineage>
        <taxon>Eukaryota</taxon>
        <taxon>Metazoa</taxon>
        <taxon>Chordata</taxon>
        <taxon>Craniata</taxon>
        <taxon>Vertebrata</taxon>
        <taxon>Euteleostomi</taxon>
        <taxon>Amphibia</taxon>
        <taxon>Batrachia</taxon>
        <taxon>Caudata</taxon>
        <taxon>Salamandroidea</taxon>
        <taxon>Salamandridae</taxon>
        <taxon>Pleurodelinae</taxon>
        <taxon>Pleurodeles</taxon>
    </lineage>
</organism>
<reference evidence="1" key="1">
    <citation type="journal article" date="2022" name="bioRxiv">
        <title>Sequencing and chromosome-scale assembly of the giantPleurodeles waltlgenome.</title>
        <authorList>
            <person name="Brown T."/>
            <person name="Elewa A."/>
            <person name="Iarovenko S."/>
            <person name="Subramanian E."/>
            <person name="Araus A.J."/>
            <person name="Petzold A."/>
            <person name="Susuki M."/>
            <person name="Suzuki K.-i.T."/>
            <person name="Hayashi T."/>
            <person name="Toyoda A."/>
            <person name="Oliveira C."/>
            <person name="Osipova E."/>
            <person name="Leigh N.D."/>
            <person name="Simon A."/>
            <person name="Yun M.H."/>
        </authorList>
    </citation>
    <scope>NUCLEOTIDE SEQUENCE</scope>
    <source>
        <strain evidence="1">20211129_DDA</strain>
        <tissue evidence="1">Liver</tissue>
    </source>
</reference>
<accession>A0AAV7QCA1</accession>
<gene>
    <name evidence="1" type="ORF">NDU88_003642</name>
</gene>
<protein>
    <recommendedName>
        <fullName evidence="3">DUF4371 domain-containing protein</fullName>
    </recommendedName>
</protein>
<dbReference type="PANTHER" id="PTHR46880:SF8">
    <property type="entry name" value="E3 SUMO-PROTEIN LIGASE KIAA1586"/>
    <property type="match status" value="1"/>
</dbReference>
<keyword evidence="2" id="KW-1185">Reference proteome</keyword>
<evidence type="ECO:0000313" key="1">
    <source>
        <dbReference type="EMBL" id="KAJ1137229.1"/>
    </source>
</evidence>
<dbReference type="PANTHER" id="PTHR46880">
    <property type="entry name" value="RAS-ASSOCIATING DOMAIN-CONTAINING PROTEIN"/>
    <property type="match status" value="1"/>
</dbReference>
<dbReference type="AlphaFoldDB" id="A0AAV7QCA1"/>